<comment type="caution">
    <text evidence="2">The sequence shown here is derived from an EMBL/GenBank/DDBJ whole genome shotgun (WGS) entry which is preliminary data.</text>
</comment>
<protein>
    <recommendedName>
        <fullName evidence="4">Late embryogenesis abundant protein LEA-2 subgroup domain-containing protein</fullName>
    </recommendedName>
</protein>
<evidence type="ECO:0008006" key="4">
    <source>
        <dbReference type="Google" id="ProtNLM"/>
    </source>
</evidence>
<accession>A0A176W0I2</accession>
<feature type="chain" id="PRO_5008052245" description="Late embryogenesis abundant protein LEA-2 subgroup domain-containing protein" evidence="1">
    <location>
        <begin position="19"/>
        <end position="147"/>
    </location>
</feature>
<organism evidence="2 3">
    <name type="scientific">Marchantia polymorpha subsp. ruderalis</name>
    <dbReference type="NCBI Taxonomy" id="1480154"/>
    <lineage>
        <taxon>Eukaryota</taxon>
        <taxon>Viridiplantae</taxon>
        <taxon>Streptophyta</taxon>
        <taxon>Embryophyta</taxon>
        <taxon>Marchantiophyta</taxon>
        <taxon>Marchantiopsida</taxon>
        <taxon>Marchantiidae</taxon>
        <taxon>Marchantiales</taxon>
        <taxon>Marchantiaceae</taxon>
        <taxon>Marchantia</taxon>
    </lineage>
</organism>
<proteinExistence type="predicted"/>
<evidence type="ECO:0000256" key="1">
    <source>
        <dbReference type="SAM" id="SignalP"/>
    </source>
</evidence>
<keyword evidence="3" id="KW-1185">Reference proteome</keyword>
<reference evidence="2" key="1">
    <citation type="submission" date="2016-03" db="EMBL/GenBank/DDBJ databases">
        <title>Mechanisms controlling the formation of the plant cell surface in tip-growing cells are functionally conserved among land plants.</title>
        <authorList>
            <person name="Honkanen S."/>
            <person name="Jones V.A."/>
            <person name="Morieri G."/>
            <person name="Champion C."/>
            <person name="Hetherington A.J."/>
            <person name="Kelly S."/>
            <person name="Saint-Marcoux D."/>
            <person name="Proust H."/>
            <person name="Prescott H."/>
            <person name="Dolan L."/>
        </authorList>
    </citation>
    <scope>NUCLEOTIDE SEQUENCE [LARGE SCALE GENOMIC DNA]</scope>
    <source>
        <tissue evidence="2">Whole gametophyte</tissue>
    </source>
</reference>
<dbReference type="Proteomes" id="UP000077202">
    <property type="component" value="Unassembled WGS sequence"/>
</dbReference>
<name>A0A176W0I2_MARPO</name>
<dbReference type="EMBL" id="LVLJ01002254">
    <property type="protein sequence ID" value="OAE26123.1"/>
    <property type="molecule type" value="Genomic_DNA"/>
</dbReference>
<keyword evidence="1" id="KW-0732">Signal</keyword>
<feature type="signal peptide" evidence="1">
    <location>
        <begin position="1"/>
        <end position="18"/>
    </location>
</feature>
<gene>
    <name evidence="2" type="ORF">AXG93_2227s1060</name>
</gene>
<evidence type="ECO:0000313" key="2">
    <source>
        <dbReference type="EMBL" id="OAE26123.1"/>
    </source>
</evidence>
<evidence type="ECO:0000313" key="3">
    <source>
        <dbReference type="Proteomes" id="UP000077202"/>
    </source>
</evidence>
<sequence>MVNSRSLALLAMFAVVLAVSSSVTAADYYETEFVNEYSLDIDVQLAFSSKDYYRYKGVDEFTIHGQVSRVISYSLQKVLNIFDVRALLWEVKAVVDGELKHAFVLVPFDAKVVITVRAAGPCADVYCLDPRMKFPICNKIVPFVCYR</sequence>
<dbReference type="AlphaFoldDB" id="A0A176W0I2"/>